<dbReference type="Proteomes" id="UP001310692">
    <property type="component" value="Unassembled WGS sequence"/>
</dbReference>
<evidence type="ECO:0000313" key="2">
    <source>
        <dbReference type="EMBL" id="MEE2566149.1"/>
    </source>
</evidence>
<feature type="chain" id="PRO_5045452096" evidence="1">
    <location>
        <begin position="27"/>
        <end position="148"/>
    </location>
</feature>
<comment type="caution">
    <text evidence="2">The sequence shown here is derived from an EMBL/GenBank/DDBJ whole genome shotgun (WGS) entry which is preliminary data.</text>
</comment>
<protein>
    <submittedName>
        <fullName evidence="2">Uncharacterized protein</fullName>
    </submittedName>
</protein>
<keyword evidence="1" id="KW-0732">Signal</keyword>
<organism evidence="2 3">
    <name type="scientific">Hyphobacterium marinum</name>
    <dbReference type="NCBI Taxonomy" id="3116574"/>
    <lineage>
        <taxon>Bacteria</taxon>
        <taxon>Pseudomonadati</taxon>
        <taxon>Pseudomonadota</taxon>
        <taxon>Alphaproteobacteria</taxon>
        <taxon>Maricaulales</taxon>
        <taxon>Maricaulaceae</taxon>
        <taxon>Hyphobacterium</taxon>
    </lineage>
</organism>
<evidence type="ECO:0000256" key="1">
    <source>
        <dbReference type="SAM" id="SignalP"/>
    </source>
</evidence>
<dbReference type="EMBL" id="JAZDRO010000002">
    <property type="protein sequence ID" value="MEE2566149.1"/>
    <property type="molecule type" value="Genomic_DNA"/>
</dbReference>
<reference evidence="2 3" key="1">
    <citation type="submission" date="2024-01" db="EMBL/GenBank/DDBJ databases">
        <title>Hyphobacterium bacterium isolated from marine sediment.</title>
        <authorList>
            <person name="Zhao S."/>
        </authorList>
    </citation>
    <scope>NUCLEOTIDE SEQUENCE [LARGE SCALE GENOMIC DNA]</scope>
    <source>
        <strain evidence="2 3">Y60-23</strain>
    </source>
</reference>
<dbReference type="PROSITE" id="PS51257">
    <property type="entry name" value="PROKAR_LIPOPROTEIN"/>
    <property type="match status" value="1"/>
</dbReference>
<sequence>MRFDTVLKAAGASALAAFSCAGPALAQDDFHALNVVEGYWGWVVPDGENNPGSCEDDPVHIWLSEDRHYYYSEKEGSGESAEGPILSTDPRWIVIQYEGEERLTEAGEPVAWVLFMDSRDEFRWIRRDWIGTGRSTYSLVRCNDVPAD</sequence>
<keyword evidence="3" id="KW-1185">Reference proteome</keyword>
<gene>
    <name evidence="2" type="ORF">V0U35_05600</name>
</gene>
<feature type="signal peptide" evidence="1">
    <location>
        <begin position="1"/>
        <end position="26"/>
    </location>
</feature>
<name>A0ABU7LX53_9PROT</name>
<evidence type="ECO:0000313" key="3">
    <source>
        <dbReference type="Proteomes" id="UP001310692"/>
    </source>
</evidence>
<dbReference type="RefSeq" id="WP_330195690.1">
    <property type="nucleotide sequence ID" value="NZ_JAZDRO010000002.1"/>
</dbReference>
<proteinExistence type="predicted"/>
<accession>A0ABU7LX53</accession>